<reference evidence="5 6" key="1">
    <citation type="submission" date="2021-02" db="EMBL/GenBank/DDBJ databases">
        <authorList>
            <person name="Park J.-S."/>
        </authorList>
    </citation>
    <scope>NUCLEOTIDE SEQUENCE [LARGE SCALE GENOMIC DNA]</scope>
    <source>
        <strain evidence="5 6">188UL20-2</strain>
    </source>
</reference>
<dbReference type="PANTHER" id="PTHR28620">
    <property type="entry name" value="CENTROMERE PROTEIN V"/>
    <property type="match status" value="1"/>
</dbReference>
<dbReference type="SUPFAM" id="SSF51316">
    <property type="entry name" value="Mss4-like"/>
    <property type="match status" value="1"/>
</dbReference>
<comment type="caution">
    <text evidence="5">The sequence shown here is derived from an EMBL/GenBank/DDBJ whole genome shotgun (WGS) entry which is preliminary data.</text>
</comment>
<organism evidence="5 6">
    <name type="scientific">Vibrio ulleungensis</name>
    <dbReference type="NCBI Taxonomy" id="2807619"/>
    <lineage>
        <taxon>Bacteria</taxon>
        <taxon>Pseudomonadati</taxon>
        <taxon>Pseudomonadota</taxon>
        <taxon>Gammaproteobacteria</taxon>
        <taxon>Vibrionales</taxon>
        <taxon>Vibrionaceae</taxon>
        <taxon>Vibrio</taxon>
    </lineage>
</organism>
<dbReference type="Gene3D" id="2.170.150.70">
    <property type="match status" value="1"/>
</dbReference>
<evidence type="ECO:0000259" key="4">
    <source>
        <dbReference type="PROSITE" id="PS51891"/>
    </source>
</evidence>
<dbReference type="Pfam" id="PF04828">
    <property type="entry name" value="GFA"/>
    <property type="match status" value="1"/>
</dbReference>
<comment type="similarity">
    <text evidence="1">Belongs to the Gfa family.</text>
</comment>
<dbReference type="PROSITE" id="PS51891">
    <property type="entry name" value="CENP_V_GFA"/>
    <property type="match status" value="1"/>
</dbReference>
<dbReference type="EMBL" id="JAFEUM010000001">
    <property type="protein sequence ID" value="MBM7034898.1"/>
    <property type="molecule type" value="Genomic_DNA"/>
</dbReference>
<dbReference type="InterPro" id="IPR052355">
    <property type="entry name" value="CENP-V-like"/>
</dbReference>
<sequence>MIQASCHCGNVQIVLPKLTDTATECNCSICFRYGARWGYFTEKDLTISVGSMGVQSYTHGDRMIAFVHCRQCGCLTHYTSVNTGPDSRVAVNYRMIDSGLHNKLRIRHFDGADSWTFLD</sequence>
<evidence type="ECO:0000313" key="5">
    <source>
        <dbReference type="EMBL" id="MBM7034898.1"/>
    </source>
</evidence>
<gene>
    <name evidence="5" type="ORF">JQC93_00655</name>
</gene>
<dbReference type="Proteomes" id="UP000809621">
    <property type="component" value="Unassembled WGS sequence"/>
</dbReference>
<keyword evidence="3" id="KW-0862">Zinc</keyword>
<evidence type="ECO:0000256" key="3">
    <source>
        <dbReference type="ARBA" id="ARBA00022833"/>
    </source>
</evidence>
<proteinExistence type="inferred from homology"/>
<accession>A0ABS2HFK7</accession>
<dbReference type="InterPro" id="IPR011057">
    <property type="entry name" value="Mss4-like_sf"/>
</dbReference>
<name>A0ABS2HFK7_9VIBR</name>
<evidence type="ECO:0000256" key="1">
    <source>
        <dbReference type="ARBA" id="ARBA00005495"/>
    </source>
</evidence>
<protein>
    <submittedName>
        <fullName evidence="5">Aldehyde-activating protein</fullName>
    </submittedName>
</protein>
<evidence type="ECO:0000256" key="2">
    <source>
        <dbReference type="ARBA" id="ARBA00022723"/>
    </source>
</evidence>
<keyword evidence="2" id="KW-0479">Metal-binding</keyword>
<evidence type="ECO:0000313" key="6">
    <source>
        <dbReference type="Proteomes" id="UP000809621"/>
    </source>
</evidence>
<dbReference type="RefSeq" id="WP_205156552.1">
    <property type="nucleotide sequence ID" value="NZ_JAFEUM010000001.1"/>
</dbReference>
<dbReference type="InterPro" id="IPR006913">
    <property type="entry name" value="CENP-V/GFA"/>
</dbReference>
<keyword evidence="6" id="KW-1185">Reference proteome</keyword>
<feature type="domain" description="CENP-V/GFA" evidence="4">
    <location>
        <begin position="2"/>
        <end position="116"/>
    </location>
</feature>
<dbReference type="PANTHER" id="PTHR28620:SF1">
    <property type="entry name" value="CENP-V_GFA DOMAIN-CONTAINING PROTEIN"/>
    <property type="match status" value="1"/>
</dbReference>